<sequence>MGAAVHIPEALYQDTKELPVPRSALVVPAAVFPLLVVLLPLVTSGAILDLHWGWWVGGMCIALGWSVAAGFIARSPKPWASTRRMLGWLALWCIEPFAALPLFGTFATLGGMGLAALMYTCAALGFGYWIFRHYRGKR</sequence>
<dbReference type="AlphaFoldDB" id="A0A0F0GQ37"/>
<keyword evidence="1" id="KW-0812">Transmembrane</keyword>
<feature type="transmembrane region" description="Helical" evidence="1">
    <location>
        <begin position="25"/>
        <end position="48"/>
    </location>
</feature>
<evidence type="ECO:0000256" key="1">
    <source>
        <dbReference type="SAM" id="Phobius"/>
    </source>
</evidence>
<protein>
    <submittedName>
        <fullName evidence="2">Uncharacterized protein</fullName>
    </submittedName>
</protein>
<proteinExistence type="predicted"/>
<feature type="transmembrane region" description="Helical" evidence="1">
    <location>
        <begin position="109"/>
        <end position="131"/>
    </location>
</feature>
<keyword evidence="1" id="KW-1133">Transmembrane helix</keyword>
<keyword evidence="3" id="KW-1185">Reference proteome</keyword>
<keyword evidence="1" id="KW-0472">Membrane</keyword>
<feature type="transmembrane region" description="Helical" evidence="1">
    <location>
        <begin position="85"/>
        <end position="103"/>
    </location>
</feature>
<feature type="transmembrane region" description="Helical" evidence="1">
    <location>
        <begin position="54"/>
        <end position="73"/>
    </location>
</feature>
<dbReference type="Proteomes" id="UP000033393">
    <property type="component" value="Unassembled WGS sequence"/>
</dbReference>
<reference evidence="2 3" key="1">
    <citation type="submission" date="2015-02" db="EMBL/GenBank/DDBJ databases">
        <authorList>
            <person name="Ju K.-S."/>
            <person name="Doroghazi J.R."/>
            <person name="Metcalf W."/>
        </authorList>
    </citation>
    <scope>NUCLEOTIDE SEQUENCE [LARGE SCALE GENOMIC DNA]</scope>
    <source>
        <strain evidence="2 3">NRRL B-16140</strain>
    </source>
</reference>
<accession>A0A0F0GQ37</accession>
<comment type="caution">
    <text evidence="2">The sequence shown here is derived from an EMBL/GenBank/DDBJ whole genome shotgun (WGS) entry which is preliminary data.</text>
</comment>
<evidence type="ECO:0000313" key="3">
    <source>
        <dbReference type="Proteomes" id="UP000033393"/>
    </source>
</evidence>
<gene>
    <name evidence="2" type="ORF">UK23_28465</name>
</gene>
<name>A0A0F0GQ37_LENAE</name>
<organism evidence="2 3">
    <name type="scientific">Lentzea aerocolonigenes</name>
    <name type="common">Lechevalieria aerocolonigenes</name>
    <name type="synonym">Saccharothrix aerocolonigenes</name>
    <dbReference type="NCBI Taxonomy" id="68170"/>
    <lineage>
        <taxon>Bacteria</taxon>
        <taxon>Bacillati</taxon>
        <taxon>Actinomycetota</taxon>
        <taxon>Actinomycetes</taxon>
        <taxon>Pseudonocardiales</taxon>
        <taxon>Pseudonocardiaceae</taxon>
        <taxon>Lentzea</taxon>
    </lineage>
</organism>
<dbReference type="PATRIC" id="fig|68170.10.peg.7260"/>
<evidence type="ECO:0000313" key="2">
    <source>
        <dbReference type="EMBL" id="KJK44711.1"/>
    </source>
</evidence>
<dbReference type="EMBL" id="JYJG01000238">
    <property type="protein sequence ID" value="KJK44711.1"/>
    <property type="molecule type" value="Genomic_DNA"/>
</dbReference>